<name>C3YY20_BRAFL</name>
<evidence type="ECO:0000313" key="1">
    <source>
        <dbReference type="EMBL" id="EEN54979.1"/>
    </source>
</evidence>
<protein>
    <submittedName>
        <fullName evidence="1">Uncharacterized protein</fullName>
    </submittedName>
</protein>
<dbReference type="InParanoid" id="C3YY20"/>
<dbReference type="EMBL" id="GG666563">
    <property type="protein sequence ID" value="EEN54979.1"/>
    <property type="molecule type" value="Genomic_DNA"/>
</dbReference>
<organism>
    <name type="scientific">Branchiostoma floridae</name>
    <name type="common">Florida lancelet</name>
    <name type="synonym">Amphioxus</name>
    <dbReference type="NCBI Taxonomy" id="7739"/>
    <lineage>
        <taxon>Eukaryota</taxon>
        <taxon>Metazoa</taxon>
        <taxon>Chordata</taxon>
        <taxon>Cephalochordata</taxon>
        <taxon>Leptocardii</taxon>
        <taxon>Amphioxiformes</taxon>
        <taxon>Branchiostomatidae</taxon>
        <taxon>Branchiostoma</taxon>
    </lineage>
</organism>
<sequence length="125" mass="14409">MSSASYGLEGHVITTVTVIRKQRLSRKQRRKERRCYIVTNLKKEEEVAIRMDSLDPEPELDEFEDGCSVTEEHISGSRTAYAAHNSRAYKRVHLNCHLQMSCFLEDGKIPYFIIGDDAFPLRCSQ</sequence>
<accession>C3YY20</accession>
<reference evidence="1" key="1">
    <citation type="journal article" date="2008" name="Nature">
        <title>The amphioxus genome and the evolution of the chordate karyotype.</title>
        <authorList>
            <consortium name="US DOE Joint Genome Institute (JGI-PGF)"/>
            <person name="Putnam N.H."/>
            <person name="Butts T."/>
            <person name="Ferrier D.E.K."/>
            <person name="Furlong R.F."/>
            <person name="Hellsten U."/>
            <person name="Kawashima T."/>
            <person name="Robinson-Rechavi M."/>
            <person name="Shoguchi E."/>
            <person name="Terry A."/>
            <person name="Yu J.-K."/>
            <person name="Benito-Gutierrez E.L."/>
            <person name="Dubchak I."/>
            <person name="Garcia-Fernandez J."/>
            <person name="Gibson-Brown J.J."/>
            <person name="Grigoriev I.V."/>
            <person name="Horton A.C."/>
            <person name="de Jong P.J."/>
            <person name="Jurka J."/>
            <person name="Kapitonov V.V."/>
            <person name="Kohara Y."/>
            <person name="Kuroki Y."/>
            <person name="Lindquist E."/>
            <person name="Lucas S."/>
            <person name="Osoegawa K."/>
            <person name="Pennacchio L.A."/>
            <person name="Salamov A.A."/>
            <person name="Satou Y."/>
            <person name="Sauka-Spengler T."/>
            <person name="Schmutz J."/>
            <person name="Shin-I T."/>
            <person name="Toyoda A."/>
            <person name="Bronner-Fraser M."/>
            <person name="Fujiyama A."/>
            <person name="Holland L.Z."/>
            <person name="Holland P.W.H."/>
            <person name="Satoh N."/>
            <person name="Rokhsar D.S."/>
        </authorList>
    </citation>
    <scope>NUCLEOTIDE SEQUENCE [LARGE SCALE GENOMIC DNA]</scope>
    <source>
        <strain evidence="1">S238N-H82</strain>
        <tissue evidence="1">Testes</tissue>
    </source>
</reference>
<proteinExistence type="predicted"/>
<gene>
    <name evidence="1" type="ORF">BRAFLDRAFT_79901</name>
</gene>
<dbReference type="AlphaFoldDB" id="C3YY20"/>